<protein>
    <recommendedName>
        <fullName evidence="1">Protein kinase domain-containing protein</fullName>
    </recommendedName>
</protein>
<evidence type="ECO:0000259" key="1">
    <source>
        <dbReference type="PROSITE" id="PS50011"/>
    </source>
</evidence>
<name>A0A3P7KT70_STRVU</name>
<dbReference type="AlphaFoldDB" id="A0A3P7KT70"/>
<proteinExistence type="predicted"/>
<gene>
    <name evidence="2" type="ORF">SVUK_LOCUS5746</name>
</gene>
<feature type="domain" description="Protein kinase" evidence="1">
    <location>
        <begin position="1"/>
        <end position="85"/>
    </location>
</feature>
<evidence type="ECO:0000313" key="3">
    <source>
        <dbReference type="Proteomes" id="UP000270094"/>
    </source>
</evidence>
<dbReference type="EMBL" id="UYYB01017391">
    <property type="protein sequence ID" value="VDM70748.1"/>
    <property type="molecule type" value="Genomic_DNA"/>
</dbReference>
<dbReference type="OrthoDB" id="5830931at2759"/>
<dbReference type="GO" id="GO:0005524">
    <property type="term" value="F:ATP binding"/>
    <property type="evidence" value="ECO:0007669"/>
    <property type="project" value="InterPro"/>
</dbReference>
<sequence length="191" mass="21536">MAPEVLNGPPSTASDMFSLGVTMLELATNVDVEAERSIIRQGCLPKSWFEGVSMTLREKFVRLLNAKARCRPTAGKLLKEIKPLSLERATFKCMREIITPFDKEYYMDKDWEYESEDVVYPPSLRAKRKYDKTFISPPLRKRLIFDEDDDGIAPSADADTTPQAPAQPFTRVLEFSGSPPLKKAKISVSAK</sequence>
<dbReference type="Proteomes" id="UP000270094">
    <property type="component" value="Unassembled WGS sequence"/>
</dbReference>
<dbReference type="GO" id="GO:0004672">
    <property type="term" value="F:protein kinase activity"/>
    <property type="evidence" value="ECO:0007669"/>
    <property type="project" value="InterPro"/>
</dbReference>
<reference evidence="2 3" key="1">
    <citation type="submission" date="2018-11" db="EMBL/GenBank/DDBJ databases">
        <authorList>
            <consortium name="Pathogen Informatics"/>
        </authorList>
    </citation>
    <scope>NUCLEOTIDE SEQUENCE [LARGE SCALE GENOMIC DNA]</scope>
</reference>
<dbReference type="SUPFAM" id="SSF56112">
    <property type="entry name" value="Protein kinase-like (PK-like)"/>
    <property type="match status" value="1"/>
</dbReference>
<dbReference type="InterPro" id="IPR000719">
    <property type="entry name" value="Prot_kinase_dom"/>
</dbReference>
<keyword evidence="3" id="KW-1185">Reference proteome</keyword>
<organism evidence="2 3">
    <name type="scientific">Strongylus vulgaris</name>
    <name type="common">Blood worm</name>
    <dbReference type="NCBI Taxonomy" id="40348"/>
    <lineage>
        <taxon>Eukaryota</taxon>
        <taxon>Metazoa</taxon>
        <taxon>Ecdysozoa</taxon>
        <taxon>Nematoda</taxon>
        <taxon>Chromadorea</taxon>
        <taxon>Rhabditida</taxon>
        <taxon>Rhabditina</taxon>
        <taxon>Rhabditomorpha</taxon>
        <taxon>Strongyloidea</taxon>
        <taxon>Strongylidae</taxon>
        <taxon>Strongylus</taxon>
    </lineage>
</organism>
<dbReference type="Gene3D" id="1.10.510.10">
    <property type="entry name" value="Transferase(Phosphotransferase) domain 1"/>
    <property type="match status" value="1"/>
</dbReference>
<dbReference type="InterPro" id="IPR011009">
    <property type="entry name" value="Kinase-like_dom_sf"/>
</dbReference>
<accession>A0A3P7KT70</accession>
<evidence type="ECO:0000313" key="2">
    <source>
        <dbReference type="EMBL" id="VDM70748.1"/>
    </source>
</evidence>
<dbReference type="PROSITE" id="PS50011">
    <property type="entry name" value="PROTEIN_KINASE_DOM"/>
    <property type="match status" value="1"/>
</dbReference>